<comment type="caution">
    <text evidence="1">The sequence shown here is derived from an EMBL/GenBank/DDBJ whole genome shotgun (WGS) entry which is preliminary data.</text>
</comment>
<evidence type="ECO:0000313" key="2">
    <source>
        <dbReference type="Proteomes" id="UP000829196"/>
    </source>
</evidence>
<protein>
    <submittedName>
        <fullName evidence="1">Uncharacterized protein</fullName>
    </submittedName>
</protein>
<organism evidence="1 2">
    <name type="scientific">Dendrobium nobile</name>
    <name type="common">Orchid</name>
    <dbReference type="NCBI Taxonomy" id="94219"/>
    <lineage>
        <taxon>Eukaryota</taxon>
        <taxon>Viridiplantae</taxon>
        <taxon>Streptophyta</taxon>
        <taxon>Embryophyta</taxon>
        <taxon>Tracheophyta</taxon>
        <taxon>Spermatophyta</taxon>
        <taxon>Magnoliopsida</taxon>
        <taxon>Liliopsida</taxon>
        <taxon>Asparagales</taxon>
        <taxon>Orchidaceae</taxon>
        <taxon>Epidendroideae</taxon>
        <taxon>Malaxideae</taxon>
        <taxon>Dendrobiinae</taxon>
        <taxon>Dendrobium</taxon>
    </lineage>
</organism>
<dbReference type="EMBL" id="JAGYWB010000006">
    <property type="protein sequence ID" value="KAI0520598.1"/>
    <property type="molecule type" value="Genomic_DNA"/>
</dbReference>
<reference evidence="1" key="1">
    <citation type="journal article" date="2022" name="Front. Genet.">
        <title>Chromosome-Scale Assembly of the Dendrobium nobile Genome Provides Insights Into the Molecular Mechanism of the Biosynthesis of the Medicinal Active Ingredient of Dendrobium.</title>
        <authorList>
            <person name="Xu Q."/>
            <person name="Niu S.-C."/>
            <person name="Li K.-L."/>
            <person name="Zheng P.-J."/>
            <person name="Zhang X.-J."/>
            <person name="Jia Y."/>
            <person name="Liu Y."/>
            <person name="Niu Y.-X."/>
            <person name="Yu L.-H."/>
            <person name="Chen D.-F."/>
            <person name="Zhang G.-Q."/>
        </authorList>
    </citation>
    <scope>NUCLEOTIDE SEQUENCE</scope>
    <source>
        <tissue evidence="1">Leaf</tissue>
    </source>
</reference>
<evidence type="ECO:0000313" key="1">
    <source>
        <dbReference type="EMBL" id="KAI0520598.1"/>
    </source>
</evidence>
<dbReference type="Proteomes" id="UP000829196">
    <property type="component" value="Unassembled WGS sequence"/>
</dbReference>
<dbReference type="AlphaFoldDB" id="A0A8T3BTI6"/>
<sequence>MLSNSSHITFITSNTSKILLYKTSSHDKRSLGKEMAIKLPKKHTLFFFFSYKISKKNLHKNCKNSYNKAMQDLPKLHNDSCTKTAIIYPKSALFFLTKIVEKGYKSCRKLRKRTMKALPKYRRIFHVKQ</sequence>
<gene>
    <name evidence="1" type="ORF">KFK09_008074</name>
</gene>
<proteinExistence type="predicted"/>
<keyword evidence="2" id="KW-1185">Reference proteome</keyword>
<name>A0A8T3BTI6_DENNO</name>
<accession>A0A8T3BTI6</accession>